<evidence type="ECO:0000256" key="1">
    <source>
        <dbReference type="SAM" id="MobiDB-lite"/>
    </source>
</evidence>
<dbReference type="EMBL" id="NCKW01015075">
    <property type="protein sequence ID" value="POM63256.1"/>
    <property type="molecule type" value="Genomic_DNA"/>
</dbReference>
<evidence type="ECO:0000313" key="3">
    <source>
        <dbReference type="Proteomes" id="UP000237271"/>
    </source>
</evidence>
<accession>A0A2P4XCH1</accession>
<evidence type="ECO:0000313" key="2">
    <source>
        <dbReference type="EMBL" id="POM63256.1"/>
    </source>
</evidence>
<keyword evidence="3" id="KW-1185">Reference proteome</keyword>
<feature type="compositionally biased region" description="Basic residues" evidence="1">
    <location>
        <begin position="15"/>
        <end position="30"/>
    </location>
</feature>
<dbReference type="AlphaFoldDB" id="A0A2P4XCH1"/>
<proteinExistence type="predicted"/>
<feature type="non-terminal residue" evidence="2">
    <location>
        <position position="240"/>
    </location>
</feature>
<feature type="region of interest" description="Disordered" evidence="1">
    <location>
        <begin position="1"/>
        <end position="63"/>
    </location>
</feature>
<feature type="region of interest" description="Disordered" evidence="1">
    <location>
        <begin position="128"/>
        <end position="150"/>
    </location>
</feature>
<reference evidence="2 3" key="1">
    <citation type="journal article" date="2017" name="Genome Biol. Evol.">
        <title>Phytophthora megakarya and P. palmivora, closely related causal agents of cacao black pod rot, underwent increases in genome sizes and gene numbers by different mechanisms.</title>
        <authorList>
            <person name="Ali S.S."/>
            <person name="Shao J."/>
            <person name="Lary D.J."/>
            <person name="Kronmiller B."/>
            <person name="Shen D."/>
            <person name="Strem M.D."/>
            <person name="Amoako-Attah I."/>
            <person name="Akrofi A.Y."/>
            <person name="Begoude B.A."/>
            <person name="Ten Hoopen G.M."/>
            <person name="Coulibaly K."/>
            <person name="Kebe B.I."/>
            <person name="Melnick R.L."/>
            <person name="Guiltinan M.J."/>
            <person name="Tyler B.M."/>
            <person name="Meinhardt L.W."/>
            <person name="Bailey B.A."/>
        </authorList>
    </citation>
    <scope>NUCLEOTIDE SEQUENCE [LARGE SCALE GENOMIC DNA]</scope>
    <source>
        <strain evidence="3">sbr112.9</strain>
    </source>
</reference>
<comment type="caution">
    <text evidence="2">The sequence shown here is derived from an EMBL/GenBank/DDBJ whole genome shotgun (WGS) entry which is preliminary data.</text>
</comment>
<dbReference type="OrthoDB" id="407432at2759"/>
<protein>
    <submittedName>
        <fullName evidence="2">Poly(A) polymerase</fullName>
    </submittedName>
</protein>
<organism evidence="2 3">
    <name type="scientific">Phytophthora palmivora</name>
    <dbReference type="NCBI Taxonomy" id="4796"/>
    <lineage>
        <taxon>Eukaryota</taxon>
        <taxon>Sar</taxon>
        <taxon>Stramenopiles</taxon>
        <taxon>Oomycota</taxon>
        <taxon>Peronosporomycetes</taxon>
        <taxon>Peronosporales</taxon>
        <taxon>Peronosporaceae</taxon>
        <taxon>Phytophthora</taxon>
    </lineage>
</organism>
<sequence>MDASAPEAITASPRPRQHPRKPNQSKKKSHDAKLQSASLQRNQEPHNSRPKSMSKVLSNAESKGSIGDYRDAQWFKAGEGDLVFAQWLLGRCNGVGDATTPQSEAATKRMFALFKTQRKLRRELALGSKREVTSAEETEDEAEDEHVDSEEPLWPVEQIVEEVGNVLRPSRRELMKQQREAETNNSKIDGAFERIVVAEVVDNATELILSRGTSEHEELLRRWVEILKEEEMVDEEKAED</sequence>
<feature type="compositionally biased region" description="Acidic residues" evidence="1">
    <location>
        <begin position="134"/>
        <end position="150"/>
    </location>
</feature>
<name>A0A2P4XCH1_9STRA</name>
<gene>
    <name evidence="2" type="ORF">PHPALM_27458</name>
</gene>
<dbReference type="Proteomes" id="UP000237271">
    <property type="component" value="Unassembled WGS sequence"/>
</dbReference>